<keyword evidence="1" id="KW-0732">Signal</keyword>
<sequence>MKRYLICLATVFLLCSCSRSHTEVAKDFTENMAKGKIEEAKKYATESTGTMLDFAGGTGNLSVHPDFKFEVIRDSVADNRAWVVFKDGNKEETVQLVKVDGKWLVHFDANSMK</sequence>
<evidence type="ECO:0000256" key="1">
    <source>
        <dbReference type="SAM" id="SignalP"/>
    </source>
</evidence>
<dbReference type="PROSITE" id="PS51257">
    <property type="entry name" value="PROKAR_LIPOPROTEIN"/>
    <property type="match status" value="1"/>
</dbReference>
<keyword evidence="3" id="KW-1185">Reference proteome</keyword>
<dbReference type="EMBL" id="VTAV01000002">
    <property type="protein sequence ID" value="TYR37452.1"/>
    <property type="molecule type" value="Genomic_DNA"/>
</dbReference>
<proteinExistence type="predicted"/>
<name>A0A5D4HAV3_9SPHI</name>
<dbReference type="Proteomes" id="UP000322362">
    <property type="component" value="Unassembled WGS sequence"/>
</dbReference>
<protein>
    <recommendedName>
        <fullName evidence="4">DUF4878 domain-containing protein</fullName>
    </recommendedName>
</protein>
<reference evidence="2 3" key="1">
    <citation type="submission" date="2019-08" db="EMBL/GenBank/DDBJ databases">
        <title>Phlebobacter frassis gen. nov. sp. nov., a new member of family Sphingobacteriaceae isolated from sand fly rearing media.</title>
        <authorList>
            <person name="Kakumanu M.L."/>
            <person name="Marayati B.F."/>
            <person name="Wada-Katsumata A."/>
            <person name="Wasserberg G."/>
            <person name="Schal C."/>
            <person name="Apperson C.S."/>
            <person name="Ponnusamy L."/>
        </authorList>
    </citation>
    <scope>NUCLEOTIDE SEQUENCE [LARGE SCALE GENOMIC DNA]</scope>
    <source>
        <strain evidence="2 3">SSI9</strain>
    </source>
</reference>
<comment type="caution">
    <text evidence="2">The sequence shown here is derived from an EMBL/GenBank/DDBJ whole genome shotgun (WGS) entry which is preliminary data.</text>
</comment>
<gene>
    <name evidence="2" type="ORF">FXV77_05455</name>
</gene>
<dbReference type="RefSeq" id="WP_148918193.1">
    <property type="nucleotide sequence ID" value="NZ_VTAV01000002.1"/>
</dbReference>
<evidence type="ECO:0008006" key="4">
    <source>
        <dbReference type="Google" id="ProtNLM"/>
    </source>
</evidence>
<accession>A0A5D4HAV3</accession>
<feature type="signal peptide" evidence="1">
    <location>
        <begin position="1"/>
        <end position="22"/>
    </location>
</feature>
<dbReference type="AlphaFoldDB" id="A0A5D4HAV3"/>
<feature type="chain" id="PRO_5022859615" description="DUF4878 domain-containing protein" evidence="1">
    <location>
        <begin position="23"/>
        <end position="113"/>
    </location>
</feature>
<organism evidence="2 3">
    <name type="scientific">Sphingobacterium phlebotomi</name>
    <dbReference type="NCBI Taxonomy" id="2605433"/>
    <lineage>
        <taxon>Bacteria</taxon>
        <taxon>Pseudomonadati</taxon>
        <taxon>Bacteroidota</taxon>
        <taxon>Sphingobacteriia</taxon>
        <taxon>Sphingobacteriales</taxon>
        <taxon>Sphingobacteriaceae</taxon>
        <taxon>Sphingobacterium</taxon>
    </lineage>
</organism>
<evidence type="ECO:0000313" key="3">
    <source>
        <dbReference type="Proteomes" id="UP000322362"/>
    </source>
</evidence>
<evidence type="ECO:0000313" key="2">
    <source>
        <dbReference type="EMBL" id="TYR37452.1"/>
    </source>
</evidence>